<comment type="similarity">
    <text evidence="2">Belongs to the IQD family.</text>
</comment>
<dbReference type="Pfam" id="PF00612">
    <property type="entry name" value="IQ"/>
    <property type="match status" value="1"/>
</dbReference>
<proteinExistence type="inferred from homology"/>
<protein>
    <recommendedName>
        <fullName evidence="4">DUF4005 domain-containing protein</fullName>
    </recommendedName>
</protein>
<keyword evidence="6" id="KW-1185">Reference proteome</keyword>
<feature type="domain" description="DUF4005" evidence="4">
    <location>
        <begin position="370"/>
        <end position="430"/>
    </location>
</feature>
<evidence type="ECO:0000256" key="2">
    <source>
        <dbReference type="ARBA" id="ARBA00024341"/>
    </source>
</evidence>
<dbReference type="Proteomes" id="UP001420932">
    <property type="component" value="Unassembled WGS sequence"/>
</dbReference>
<dbReference type="PROSITE" id="PS50096">
    <property type="entry name" value="IQ"/>
    <property type="match status" value="2"/>
</dbReference>
<dbReference type="InterPro" id="IPR025064">
    <property type="entry name" value="DUF4005"/>
</dbReference>
<dbReference type="PANTHER" id="PTHR32295">
    <property type="entry name" value="IQ-DOMAIN 5-RELATED"/>
    <property type="match status" value="1"/>
</dbReference>
<keyword evidence="1" id="KW-0112">Calmodulin-binding</keyword>
<dbReference type="AlphaFoldDB" id="A0AAP0P2L2"/>
<gene>
    <name evidence="5" type="ORF">Syun_017654</name>
</gene>
<dbReference type="CDD" id="cd23767">
    <property type="entry name" value="IQCD"/>
    <property type="match status" value="1"/>
</dbReference>
<dbReference type="EMBL" id="JBBNAF010000007">
    <property type="protein sequence ID" value="KAK9128857.1"/>
    <property type="molecule type" value="Genomic_DNA"/>
</dbReference>
<comment type="subunit">
    <text evidence="3">Binds to multiple calmodulin (CaM) in the presence of Ca(2+) and CaM-like proteins.</text>
</comment>
<evidence type="ECO:0000313" key="5">
    <source>
        <dbReference type="EMBL" id="KAK9128857.1"/>
    </source>
</evidence>
<name>A0AAP0P2L2_9MAGN</name>
<reference evidence="5 6" key="1">
    <citation type="submission" date="2024-01" db="EMBL/GenBank/DDBJ databases">
        <title>Genome assemblies of Stephania.</title>
        <authorList>
            <person name="Yang L."/>
        </authorList>
    </citation>
    <scope>NUCLEOTIDE SEQUENCE [LARGE SCALE GENOMIC DNA]</scope>
    <source>
        <strain evidence="5">YNDBR</strain>
        <tissue evidence="5">Leaf</tissue>
    </source>
</reference>
<evidence type="ECO:0000313" key="6">
    <source>
        <dbReference type="Proteomes" id="UP001420932"/>
    </source>
</evidence>
<evidence type="ECO:0000256" key="1">
    <source>
        <dbReference type="ARBA" id="ARBA00022860"/>
    </source>
</evidence>
<dbReference type="GO" id="GO:0005516">
    <property type="term" value="F:calmodulin binding"/>
    <property type="evidence" value="ECO:0007669"/>
    <property type="project" value="UniProtKB-KW"/>
</dbReference>
<dbReference type="Pfam" id="PF13178">
    <property type="entry name" value="DUF4005"/>
    <property type="match status" value="1"/>
</dbReference>
<organism evidence="5 6">
    <name type="scientific">Stephania yunnanensis</name>
    <dbReference type="NCBI Taxonomy" id="152371"/>
    <lineage>
        <taxon>Eukaryota</taxon>
        <taxon>Viridiplantae</taxon>
        <taxon>Streptophyta</taxon>
        <taxon>Embryophyta</taxon>
        <taxon>Tracheophyta</taxon>
        <taxon>Spermatophyta</taxon>
        <taxon>Magnoliopsida</taxon>
        <taxon>Ranunculales</taxon>
        <taxon>Menispermaceae</taxon>
        <taxon>Menispermoideae</taxon>
        <taxon>Cissampelideae</taxon>
        <taxon>Stephania</taxon>
    </lineage>
</organism>
<evidence type="ECO:0000256" key="3">
    <source>
        <dbReference type="ARBA" id="ARBA00024378"/>
    </source>
</evidence>
<dbReference type="PANTHER" id="PTHR32295:SF41">
    <property type="entry name" value="PROTEIN IQ-DOMAIN 11"/>
    <property type="match status" value="1"/>
</dbReference>
<dbReference type="SMART" id="SM00015">
    <property type="entry name" value="IQ"/>
    <property type="match status" value="2"/>
</dbReference>
<dbReference type="InterPro" id="IPR000048">
    <property type="entry name" value="IQ_motif_EF-hand-BS"/>
</dbReference>
<comment type="caution">
    <text evidence="5">The sequence shown here is derived from an EMBL/GenBank/DDBJ whole genome shotgun (WGS) entry which is preliminary data.</text>
</comment>
<sequence length="479" mass="53960">MAKKKSWFSLIKGLFISDSKAKHEKREKRRRWVFGRFKWRRLPTITAPLSPAKDRALSEAEREHSRHALTVAVATAAAAEAAVAATQAAVEIIRLTGTTSSIILPNRTSQELAAVKIQTAFRGYLARKALRALKGLVRLQAMIRGQVVRRQAITTLKGLQSLVKIQTQVRATRARLLENGWTAEEKQQLLGQEVLEGNEAKIELNGEKLICHIPTSEEKRQLHMEKELEENGKKLKLNFRRKFDDSKAAVDATLPNKEVSLNKRDRIKEFLLSHQERRNSKRLTESKSDRANLKLGHWLEQWIESHDQKGGRSGLFDSIVSSNSTKRNAEEQTVVAFRELQDCEQLEDLTLQPRRSFHKPIRSSVGEHDSLGSPGIPNYMLATESVKAKLRSSSTPRQRRGFLEAFSDIDLPSKNRLSFSSINSDATSTVKIGKAGCSQQISPRLRGFLAPASSHRSAKDLSFNSDCSLLNYDQRGNLR</sequence>
<evidence type="ECO:0000259" key="4">
    <source>
        <dbReference type="Pfam" id="PF13178"/>
    </source>
</evidence>
<accession>A0AAP0P2L2</accession>